<keyword evidence="8" id="KW-0808">Transferase</keyword>
<dbReference type="EMBL" id="JACCBX010000002">
    <property type="protein sequence ID" value="NYE04192.1"/>
    <property type="molecule type" value="Genomic_DNA"/>
</dbReference>
<proteinExistence type="predicted"/>
<keyword evidence="5 6" id="KW-0472">Membrane</keyword>
<organism evidence="8 9">
    <name type="scientific">Neobacillus niacini</name>
    <dbReference type="NCBI Taxonomy" id="86668"/>
    <lineage>
        <taxon>Bacteria</taxon>
        <taxon>Bacillati</taxon>
        <taxon>Bacillota</taxon>
        <taxon>Bacilli</taxon>
        <taxon>Bacillales</taxon>
        <taxon>Bacillaceae</taxon>
        <taxon>Neobacillus</taxon>
    </lineage>
</organism>
<evidence type="ECO:0000259" key="7">
    <source>
        <dbReference type="Pfam" id="PF09924"/>
    </source>
</evidence>
<dbReference type="PANTHER" id="PTHR34697:SF2">
    <property type="entry name" value="PHOSPHATIDYLGLYCEROL LYSYLTRANSFERASE"/>
    <property type="match status" value="1"/>
</dbReference>
<dbReference type="InterPro" id="IPR051211">
    <property type="entry name" value="PG_lysyltransferase"/>
</dbReference>
<evidence type="ECO:0000256" key="4">
    <source>
        <dbReference type="ARBA" id="ARBA00022989"/>
    </source>
</evidence>
<evidence type="ECO:0000256" key="1">
    <source>
        <dbReference type="ARBA" id="ARBA00004651"/>
    </source>
</evidence>
<reference evidence="9" key="1">
    <citation type="submission" date="2020-07" db="EMBL/GenBank/DDBJ databases">
        <authorList>
            <person name="Partida-Martinez L."/>
            <person name="Huntemann M."/>
            <person name="Clum A."/>
            <person name="Wang J."/>
            <person name="Palaniappan K."/>
            <person name="Ritter S."/>
            <person name="Chen I.-M."/>
            <person name="Stamatis D."/>
            <person name="Reddy T."/>
            <person name="O'Malley R."/>
            <person name="Daum C."/>
            <person name="Shapiro N."/>
            <person name="Ivanova N."/>
            <person name="Kyrpides N."/>
            <person name="Woyke T."/>
        </authorList>
    </citation>
    <scope>NUCLEOTIDE SEQUENCE [LARGE SCALE GENOMIC DNA]</scope>
    <source>
        <strain evidence="9">AT2.8</strain>
    </source>
</reference>
<dbReference type="AlphaFoldDB" id="A0A852T637"/>
<dbReference type="InterPro" id="IPR016181">
    <property type="entry name" value="Acyl_CoA_acyltransferase"/>
</dbReference>
<evidence type="ECO:0000313" key="8">
    <source>
        <dbReference type="EMBL" id="NYE04192.1"/>
    </source>
</evidence>
<dbReference type="GO" id="GO:0050071">
    <property type="term" value="F:phosphatidylglycerol lysyltransferase activity"/>
    <property type="evidence" value="ECO:0007669"/>
    <property type="project" value="UniProtKB-EC"/>
</dbReference>
<comment type="caution">
    <text evidence="8">The sequence shown here is derived from an EMBL/GenBank/DDBJ whole genome shotgun (WGS) entry which is preliminary data.</text>
</comment>
<keyword evidence="8" id="KW-0012">Acyltransferase</keyword>
<dbReference type="SUPFAM" id="SSF55729">
    <property type="entry name" value="Acyl-CoA N-acyltransferases (Nat)"/>
    <property type="match status" value="1"/>
</dbReference>
<reference evidence="9" key="2">
    <citation type="submission" date="2020-08" db="EMBL/GenBank/DDBJ databases">
        <title>The Agave Microbiome: Exploring the role of microbial communities in plant adaptations to desert environments.</title>
        <authorList>
            <person name="Partida-Martinez L.P."/>
        </authorList>
    </citation>
    <scope>NUCLEOTIDE SEQUENCE [LARGE SCALE GENOMIC DNA]</scope>
    <source>
        <strain evidence="9">AT2.8</strain>
    </source>
</reference>
<name>A0A852T637_9BACI</name>
<keyword evidence="2" id="KW-1003">Cell membrane</keyword>
<evidence type="ECO:0000256" key="3">
    <source>
        <dbReference type="ARBA" id="ARBA00022692"/>
    </source>
</evidence>
<keyword evidence="4 6" id="KW-1133">Transmembrane helix</keyword>
<dbReference type="PANTHER" id="PTHR34697">
    <property type="entry name" value="PHOSPHATIDYLGLYCEROL LYSYLTRANSFERASE"/>
    <property type="match status" value="1"/>
</dbReference>
<accession>A0A852T637</accession>
<dbReference type="Pfam" id="PF09924">
    <property type="entry name" value="LPG_synthase_C"/>
    <property type="match status" value="1"/>
</dbReference>
<protein>
    <submittedName>
        <fullName evidence="8">Phosphatidylglycerol lysyltransferase</fullName>
        <ecNumber evidence="8">2.3.2.3</ecNumber>
    </submittedName>
</protein>
<comment type="subcellular location">
    <subcellularLocation>
        <location evidence="1">Cell membrane</location>
        <topology evidence="1">Multi-pass membrane protein</topology>
    </subcellularLocation>
</comment>
<sequence length="373" mass="42763">MFDTALWYFPILIFIFLNSYKINKLNAKNKLTASNIDLQLERVIRFLEDNGGNHVSHLILLQDKDVYWAVEEQVLIVYKRIGNKLVVLGDPIGPESLIPKSIKEFQEYGVSNGLKPIFYQISPRFMHLYHDTGYRFLKLGEEGVVNLHNFSIEGKQGAKLRTRLNKFIRNSYTFSVIMPPYSKAILSELKEISDAWLGNQKEKGFSVVSFSKEYVSCFPVALLNDPEGKVLAFATLASDHKNSLTIDLMRKVPESPHGTMDVLFIHIFKWAKENGYQNCSLGMAPLSNVGDCKYSFQSEKFFRLAYLHGNSLYNFKGLKEFKSKFASGWEPKYLAYRETFLPVVIIQLLLLINSTPHPKSVVDKIKYLMKKTG</sequence>
<dbReference type="EC" id="2.3.2.3" evidence="8"/>
<dbReference type="InterPro" id="IPR024320">
    <property type="entry name" value="LPG_synthase_C"/>
</dbReference>
<keyword evidence="3 6" id="KW-0812">Transmembrane</keyword>
<dbReference type="GO" id="GO:0055091">
    <property type="term" value="P:phospholipid homeostasis"/>
    <property type="evidence" value="ECO:0007669"/>
    <property type="project" value="TreeGrafter"/>
</dbReference>
<feature type="transmembrane region" description="Helical" evidence="6">
    <location>
        <begin position="6"/>
        <end position="22"/>
    </location>
</feature>
<evidence type="ECO:0000256" key="2">
    <source>
        <dbReference type="ARBA" id="ARBA00022475"/>
    </source>
</evidence>
<evidence type="ECO:0000256" key="6">
    <source>
        <dbReference type="SAM" id="Phobius"/>
    </source>
</evidence>
<evidence type="ECO:0000256" key="5">
    <source>
        <dbReference type="ARBA" id="ARBA00023136"/>
    </source>
</evidence>
<dbReference type="Proteomes" id="UP000548423">
    <property type="component" value="Unassembled WGS sequence"/>
</dbReference>
<dbReference type="GO" id="GO:0005886">
    <property type="term" value="C:plasma membrane"/>
    <property type="evidence" value="ECO:0007669"/>
    <property type="project" value="UniProtKB-SubCell"/>
</dbReference>
<feature type="domain" description="Phosphatidylglycerol lysyltransferase C-terminal" evidence="7">
    <location>
        <begin position="46"/>
        <end position="336"/>
    </location>
</feature>
<gene>
    <name evidence="8" type="ORF">F4694_000936</name>
</gene>
<evidence type="ECO:0000313" key="9">
    <source>
        <dbReference type="Proteomes" id="UP000548423"/>
    </source>
</evidence>